<evidence type="ECO:0000313" key="3">
    <source>
        <dbReference type="EMBL" id="KJY48709.1"/>
    </source>
</evidence>
<dbReference type="Gene3D" id="3.40.50.150">
    <property type="entry name" value="Vaccinia Virus protein VP39"/>
    <property type="match status" value="1"/>
</dbReference>
<dbReference type="OrthoDB" id="9788159at2"/>
<dbReference type="GO" id="GO:0008170">
    <property type="term" value="F:N-methyltransferase activity"/>
    <property type="evidence" value="ECO:0007669"/>
    <property type="project" value="InterPro"/>
</dbReference>
<comment type="caution">
    <text evidence="3">The sequence shown here is derived from an EMBL/GenBank/DDBJ whole genome shotgun (WGS) entry which is preliminary data.</text>
</comment>
<organism evidence="3 4">
    <name type="scientific">Bombilactobacillus mellis</name>
    <dbReference type="NCBI Taxonomy" id="1218508"/>
    <lineage>
        <taxon>Bacteria</taxon>
        <taxon>Bacillati</taxon>
        <taxon>Bacillota</taxon>
        <taxon>Bacilli</taxon>
        <taxon>Lactobacillales</taxon>
        <taxon>Lactobacillaceae</taxon>
        <taxon>Bombilactobacillus</taxon>
    </lineage>
</organism>
<evidence type="ECO:0000259" key="1">
    <source>
        <dbReference type="Pfam" id="PF02384"/>
    </source>
</evidence>
<evidence type="ECO:0000313" key="4">
    <source>
        <dbReference type="Proteomes" id="UP000033695"/>
    </source>
</evidence>
<sequence length="340" mass="38550">MAQTQIDKIFAFLDQTTEKLRKFLNVPYRDALSENIFNIIEQKTHIEDGYPTAAQAQELDKLYQNFELRDYPLWDVKRAIELTIIKAQKVDNLDVNLLMTPDIIGTLSALVIAEIFRHYPQPQLETMDAAIGTGNLLIEANRELQKSTHLRLAMHGIDNDYHSLEIASALGEVLQNKIDLYHQDAVAHWLHSGYDLILSDLPVGYYPLDENANNFQTKAATGHSYAHHLLMEQAMQNVHPAGIGLFIVPSQIFETKQAQNLVHWMVTAVYLQAVLSLPQSLFASPQAAKSLLVLQRHGAGAQQIKEVLMGQIPDLKDTSAIIKFKDQLQDWTKKTFVWEK</sequence>
<dbReference type="GO" id="GO:0003677">
    <property type="term" value="F:DNA binding"/>
    <property type="evidence" value="ECO:0007669"/>
    <property type="project" value="InterPro"/>
</dbReference>
<dbReference type="AlphaFoldDB" id="A0A0F4KRT6"/>
<dbReference type="Proteomes" id="UP000033695">
    <property type="component" value="Unassembled WGS sequence"/>
</dbReference>
<proteinExistence type="predicted"/>
<dbReference type="RefSeq" id="WP_045922972.1">
    <property type="nucleotide sequence ID" value="NZ_JBHTHW010000008.1"/>
</dbReference>
<keyword evidence="4" id="KW-1185">Reference proteome</keyword>
<dbReference type="Pfam" id="PF21106">
    <property type="entry name" value="YtxK_like"/>
    <property type="match status" value="1"/>
</dbReference>
<dbReference type="Pfam" id="PF02384">
    <property type="entry name" value="N6_Mtase"/>
    <property type="match status" value="1"/>
</dbReference>
<name>A0A0F4KRT6_9LACO</name>
<evidence type="ECO:0000259" key="2">
    <source>
        <dbReference type="Pfam" id="PF21106"/>
    </source>
</evidence>
<dbReference type="InterPro" id="IPR029063">
    <property type="entry name" value="SAM-dependent_MTases_sf"/>
</dbReference>
<dbReference type="InterPro" id="IPR052933">
    <property type="entry name" value="DNA_Protect_Modify"/>
</dbReference>
<dbReference type="Gene3D" id="1.10.150.470">
    <property type="match status" value="1"/>
</dbReference>
<accession>A0A0F4KRT6</accession>
<dbReference type="EMBL" id="JXBZ01000008">
    <property type="protein sequence ID" value="KJY48709.1"/>
    <property type="molecule type" value="Genomic_DNA"/>
</dbReference>
<dbReference type="PANTHER" id="PTHR41313:SF1">
    <property type="entry name" value="DNA METHYLASE ADENINE-SPECIFIC DOMAIN-CONTAINING PROTEIN"/>
    <property type="match status" value="1"/>
</dbReference>
<dbReference type="GO" id="GO:0032259">
    <property type="term" value="P:methylation"/>
    <property type="evidence" value="ECO:0007669"/>
    <property type="project" value="UniProtKB-KW"/>
</dbReference>
<feature type="domain" description="DNA methylase adenine-specific" evidence="1">
    <location>
        <begin position="110"/>
        <end position="309"/>
    </location>
</feature>
<dbReference type="PANTHER" id="PTHR41313">
    <property type="entry name" value="ADENINE-SPECIFIC METHYLTRANSFERASE"/>
    <property type="match status" value="1"/>
</dbReference>
<dbReference type="InterPro" id="IPR048375">
    <property type="entry name" value="YtxK-like_N"/>
</dbReference>
<dbReference type="InterPro" id="IPR003356">
    <property type="entry name" value="DNA_methylase_A-5"/>
</dbReference>
<protein>
    <submittedName>
        <fullName evidence="3">Adenine-specific methyltransferase</fullName>
    </submittedName>
</protein>
<reference evidence="3 4" key="1">
    <citation type="submission" date="2014-12" db="EMBL/GenBank/DDBJ databases">
        <title>Comparative genomics of the lactic acid bacteria isolated from the honey bee gut.</title>
        <authorList>
            <person name="Ellegaard K.M."/>
            <person name="Tamarit D."/>
            <person name="Javelind E."/>
            <person name="Olofsson T."/>
            <person name="Andersson S.G."/>
            <person name="Vasquez A."/>
        </authorList>
    </citation>
    <scope>NUCLEOTIDE SEQUENCE [LARGE SCALE GENOMIC DNA]</scope>
    <source>
        <strain evidence="3 4">Hon2</strain>
    </source>
</reference>
<dbReference type="STRING" id="1218508.JG29_11170"/>
<keyword evidence="3" id="KW-0808">Transferase</keyword>
<dbReference type="HOGENOM" id="CLU_073534_0_0_9"/>
<gene>
    <name evidence="3" type="ORF">JG29_11170</name>
</gene>
<feature type="domain" description="YtxK-like N-terminal helical" evidence="2">
    <location>
        <begin position="8"/>
        <end position="87"/>
    </location>
</feature>
<dbReference type="PATRIC" id="fig|1218508.4.peg.1103"/>
<keyword evidence="3" id="KW-0489">Methyltransferase</keyword>
<dbReference type="SUPFAM" id="SSF53335">
    <property type="entry name" value="S-adenosyl-L-methionine-dependent methyltransferases"/>
    <property type="match status" value="1"/>
</dbReference>